<evidence type="ECO:0000313" key="2">
    <source>
        <dbReference type="Proteomes" id="UP001163046"/>
    </source>
</evidence>
<accession>A0A9W9Z598</accession>
<organism evidence="1 2">
    <name type="scientific">Desmophyllum pertusum</name>
    <dbReference type="NCBI Taxonomy" id="174260"/>
    <lineage>
        <taxon>Eukaryota</taxon>
        <taxon>Metazoa</taxon>
        <taxon>Cnidaria</taxon>
        <taxon>Anthozoa</taxon>
        <taxon>Hexacorallia</taxon>
        <taxon>Scleractinia</taxon>
        <taxon>Caryophylliina</taxon>
        <taxon>Caryophylliidae</taxon>
        <taxon>Desmophyllum</taxon>
    </lineage>
</organism>
<dbReference type="EMBL" id="MU826826">
    <property type="protein sequence ID" value="KAJ7375277.1"/>
    <property type="molecule type" value="Genomic_DNA"/>
</dbReference>
<evidence type="ECO:0000313" key="1">
    <source>
        <dbReference type="EMBL" id="KAJ7375277.1"/>
    </source>
</evidence>
<dbReference type="AlphaFoldDB" id="A0A9W9Z598"/>
<dbReference type="Proteomes" id="UP001163046">
    <property type="component" value="Unassembled WGS sequence"/>
</dbReference>
<sequence>MEWCNYMKPVTPMQDLAKCICTSPFGTLSLTTYEQDQMKMKYRCKYDQYDKLCLAWEADRKKAVRERRTRTFPKNMETWSNSREAGELVPTFEDEITKYIQTYVWVRINWFSDEQKDSETGLWWASDKSDKQSLIHLDDLSVPLITAIEEGNVWFLTF</sequence>
<proteinExistence type="predicted"/>
<protein>
    <submittedName>
        <fullName evidence="1">Uncharacterized protein</fullName>
    </submittedName>
</protein>
<gene>
    <name evidence="1" type="ORF">OS493_002024</name>
</gene>
<name>A0A9W9Z598_9CNID</name>
<reference evidence="1" key="1">
    <citation type="submission" date="2023-01" db="EMBL/GenBank/DDBJ databases">
        <title>Genome assembly of the deep-sea coral Lophelia pertusa.</title>
        <authorList>
            <person name="Herrera S."/>
            <person name="Cordes E."/>
        </authorList>
    </citation>
    <scope>NUCLEOTIDE SEQUENCE</scope>
    <source>
        <strain evidence="1">USNM1676648</strain>
        <tissue evidence="1">Polyp</tissue>
    </source>
</reference>
<comment type="caution">
    <text evidence="1">The sequence shown here is derived from an EMBL/GenBank/DDBJ whole genome shotgun (WGS) entry which is preliminary data.</text>
</comment>
<keyword evidence="2" id="KW-1185">Reference proteome</keyword>